<dbReference type="GO" id="GO:0003677">
    <property type="term" value="F:DNA binding"/>
    <property type="evidence" value="ECO:0007669"/>
    <property type="project" value="InterPro"/>
</dbReference>
<dbReference type="KEGG" id="mgau:MGALJ_39510"/>
<organism evidence="3 4">
    <name type="scientific">Mycobacterium gallinarum</name>
    <dbReference type="NCBI Taxonomy" id="39689"/>
    <lineage>
        <taxon>Bacteria</taxon>
        <taxon>Bacillati</taxon>
        <taxon>Actinomycetota</taxon>
        <taxon>Actinomycetes</taxon>
        <taxon>Mycobacteriales</taxon>
        <taxon>Mycobacteriaceae</taxon>
        <taxon>Mycobacterium</taxon>
    </lineage>
</organism>
<keyword evidence="4" id="KW-1185">Reference proteome</keyword>
<dbReference type="RefSeq" id="WP_163731705.1">
    <property type="nucleotide sequence ID" value="NZ_AP022601.1"/>
</dbReference>
<dbReference type="SMART" id="SM00530">
    <property type="entry name" value="HTH_XRE"/>
    <property type="match status" value="1"/>
</dbReference>
<accession>A0A9W4B5K6</accession>
<evidence type="ECO:0000313" key="3">
    <source>
        <dbReference type="EMBL" id="BBY94282.1"/>
    </source>
</evidence>
<evidence type="ECO:0000259" key="2">
    <source>
        <dbReference type="PROSITE" id="PS50943"/>
    </source>
</evidence>
<sequence>MPEPSEIVTRLLARLRSAREKAGLSPEDLAADLILGPGWIERFESGESIPDIDTLFVLIDRIGVDPASIFADVHDKSAEASAAELSRLIRAEEDGRDLIIQFAYANYDAQYRLTDATLEQFEEVLLTLRNGLAKLVSVTGNSNAESQIKTSAVASAFMKAVSLWPSANPSDVWWFIIYRAYCDPYNHPAEFARMSFEQSWKRTGGWALEEICVRHYAPELKKHGITIEIATGQRKQTLLSKLEIGRRLIVDKVDVILTGPADVVFGVVHVKASFAERRTDDVPMSEALVRSGYFSPLWTMDCKSGPSTQPHNRGELGSATGNRSEKRIGIEDEAEFSACYSYNRNTQPTVHPPKTKADIVVCDFNDPDDLFTKGVLDGWKKFKSTRK</sequence>
<protein>
    <recommendedName>
        <fullName evidence="2">HTH cro/C1-type domain-containing protein</fullName>
    </recommendedName>
</protein>
<proteinExistence type="predicted"/>
<dbReference type="SUPFAM" id="SSF47413">
    <property type="entry name" value="lambda repressor-like DNA-binding domains"/>
    <property type="match status" value="1"/>
</dbReference>
<gene>
    <name evidence="3" type="ORF">MGALJ_39510</name>
</gene>
<dbReference type="AlphaFoldDB" id="A0A9W4B5K6"/>
<dbReference type="CDD" id="cd00093">
    <property type="entry name" value="HTH_XRE"/>
    <property type="match status" value="1"/>
</dbReference>
<feature type="domain" description="HTH cro/C1-type" evidence="2">
    <location>
        <begin position="15"/>
        <end position="69"/>
    </location>
</feature>
<dbReference type="Gene3D" id="1.10.260.40">
    <property type="entry name" value="lambda repressor-like DNA-binding domains"/>
    <property type="match status" value="1"/>
</dbReference>
<dbReference type="PROSITE" id="PS50943">
    <property type="entry name" value="HTH_CROC1"/>
    <property type="match status" value="1"/>
</dbReference>
<name>A0A9W4B5K6_9MYCO</name>
<dbReference type="Pfam" id="PF13560">
    <property type="entry name" value="HTH_31"/>
    <property type="match status" value="1"/>
</dbReference>
<dbReference type="InterPro" id="IPR010982">
    <property type="entry name" value="Lambda_DNA-bd_dom_sf"/>
</dbReference>
<dbReference type="Proteomes" id="UP000465785">
    <property type="component" value="Chromosome"/>
</dbReference>
<dbReference type="EMBL" id="AP022601">
    <property type="protein sequence ID" value="BBY94282.1"/>
    <property type="molecule type" value="Genomic_DNA"/>
</dbReference>
<feature type="region of interest" description="Disordered" evidence="1">
    <location>
        <begin position="304"/>
        <end position="324"/>
    </location>
</feature>
<evidence type="ECO:0000256" key="1">
    <source>
        <dbReference type="SAM" id="MobiDB-lite"/>
    </source>
</evidence>
<evidence type="ECO:0000313" key="4">
    <source>
        <dbReference type="Proteomes" id="UP000465785"/>
    </source>
</evidence>
<reference evidence="3 4" key="1">
    <citation type="journal article" date="2019" name="Emerg. Microbes Infect.">
        <title>Comprehensive subspecies identification of 175 nontuberculous mycobacteria species based on 7547 genomic profiles.</title>
        <authorList>
            <person name="Matsumoto Y."/>
            <person name="Kinjo T."/>
            <person name="Motooka D."/>
            <person name="Nabeya D."/>
            <person name="Jung N."/>
            <person name="Uechi K."/>
            <person name="Horii T."/>
            <person name="Iida T."/>
            <person name="Fujita J."/>
            <person name="Nakamura S."/>
        </authorList>
    </citation>
    <scope>NUCLEOTIDE SEQUENCE [LARGE SCALE GENOMIC DNA]</scope>
    <source>
        <strain evidence="3 4">JCM 6399</strain>
    </source>
</reference>
<dbReference type="InterPro" id="IPR001387">
    <property type="entry name" value="Cro/C1-type_HTH"/>
</dbReference>
<dbReference type="CDD" id="cd22309">
    <property type="entry name" value="AgeI-like"/>
    <property type="match status" value="1"/>
</dbReference>